<evidence type="ECO:0000313" key="2">
    <source>
        <dbReference type="EMBL" id="MBZ5739254.1"/>
    </source>
</evidence>
<protein>
    <submittedName>
        <fullName evidence="2">Agmatine deiminase family protein</fullName>
    </submittedName>
</protein>
<dbReference type="SUPFAM" id="SSF55909">
    <property type="entry name" value="Pentein"/>
    <property type="match status" value="1"/>
</dbReference>
<dbReference type="EMBL" id="JAIQZJ010000007">
    <property type="protein sequence ID" value="MBZ5739254.1"/>
    <property type="molecule type" value="Genomic_DNA"/>
</dbReference>
<reference evidence="2 3" key="1">
    <citation type="submission" date="2021-09" db="EMBL/GenBank/DDBJ databases">
        <title>Whole genome sequence of Nocardioides sp. GBK3QG-3.</title>
        <authorList>
            <person name="Tuo L."/>
        </authorList>
    </citation>
    <scope>NUCLEOTIDE SEQUENCE [LARGE SCALE GENOMIC DNA]</scope>
    <source>
        <strain evidence="2 3">GBK3QG-3</strain>
    </source>
</reference>
<organism evidence="2 3">
    <name type="scientific">Nocardioides mangrovi</name>
    <dbReference type="NCBI Taxonomy" id="2874580"/>
    <lineage>
        <taxon>Bacteria</taxon>
        <taxon>Bacillati</taxon>
        <taxon>Actinomycetota</taxon>
        <taxon>Actinomycetes</taxon>
        <taxon>Propionibacteriales</taxon>
        <taxon>Nocardioidaceae</taxon>
        <taxon>Nocardioides</taxon>
    </lineage>
</organism>
<proteinExistence type="predicted"/>
<evidence type="ECO:0000256" key="1">
    <source>
        <dbReference type="ARBA" id="ARBA00022801"/>
    </source>
</evidence>
<keyword evidence="1" id="KW-0378">Hydrolase</keyword>
<dbReference type="Gene3D" id="3.75.10.10">
    <property type="entry name" value="L-arginine/glycine Amidinotransferase, Chain A"/>
    <property type="match status" value="1"/>
</dbReference>
<dbReference type="InterPro" id="IPR007466">
    <property type="entry name" value="Peptidyl-Arg-deiminase_porph"/>
</dbReference>
<comment type="caution">
    <text evidence="2">The sequence shown here is derived from an EMBL/GenBank/DDBJ whole genome shotgun (WGS) entry which is preliminary data.</text>
</comment>
<accession>A0ABS7UE32</accession>
<name>A0ABS7UE32_9ACTN</name>
<dbReference type="Proteomes" id="UP000780875">
    <property type="component" value="Unassembled WGS sequence"/>
</dbReference>
<gene>
    <name evidence="2" type="ORF">K8U61_13855</name>
</gene>
<sequence>MTTWRMPAETERHERAWMAWPSAAYTLGETAADADEAWTAWAAVANAIADHEQLSMVVTPEGAAEARRRLSGAIELHEAPLDDAWYRDIGPTFVVDDAGRLGAVSWIFNGWGQQQWASWEHDARASDVATAASGAVRIDSPMVNEGGGIHTDGRGTFLVTETVQLDPGRNPGWSKGDVEAELARTVGARTVVWLPRGLHRDAQTYGTRGHVDIVATFTEPGKVLVHHQRDAAHPDHEVSREVADLLAGSTDADGRALEVTLLPAPTTLTDDEGFVDYSYVNHFVLNGAVVACSFADPVDAEAAEILAAVYPGRAVITADARALFARGGGIHCITQQQPAIPATGGTP</sequence>
<dbReference type="PANTHER" id="PTHR31377">
    <property type="entry name" value="AGMATINE DEIMINASE-RELATED"/>
    <property type="match status" value="1"/>
</dbReference>
<dbReference type="PANTHER" id="PTHR31377:SF0">
    <property type="entry name" value="AGMATINE DEIMINASE-RELATED"/>
    <property type="match status" value="1"/>
</dbReference>
<dbReference type="Pfam" id="PF04371">
    <property type="entry name" value="PAD_porph"/>
    <property type="match status" value="1"/>
</dbReference>
<keyword evidence="3" id="KW-1185">Reference proteome</keyword>
<evidence type="ECO:0000313" key="3">
    <source>
        <dbReference type="Proteomes" id="UP000780875"/>
    </source>
</evidence>
<dbReference type="RefSeq" id="WP_224123624.1">
    <property type="nucleotide sequence ID" value="NZ_JAIQZJ010000007.1"/>
</dbReference>